<dbReference type="Proteomes" id="UP000054230">
    <property type="component" value="Unassembled WGS sequence"/>
</dbReference>
<sequence length="193" mass="23212">MKDRKNEKMAYNDSLENLDDIFLIKDKNKPKANKERSSEEKARETNQIVDNLKKMQEPGKRWNEEQKNEVHYERNGLVRFESLTKQKPRKIKRGKSYQVFMENIDIYLDSNEVRLEIKKLLQDTKDYLLQGVFDVFDANRYLRGNIYFLVHKGSQLNDYERKILKSFKNKPYLKNIITIISICVISYLIFKYI</sequence>
<feature type="region of interest" description="Disordered" evidence="1">
    <location>
        <begin position="26"/>
        <end position="45"/>
    </location>
</feature>
<protein>
    <recommendedName>
        <fullName evidence="5">DNA repair protein</fullName>
    </recommendedName>
</protein>
<evidence type="ECO:0008006" key="5">
    <source>
        <dbReference type="Google" id="ProtNLM"/>
    </source>
</evidence>
<keyword evidence="2" id="KW-0812">Transmembrane</keyword>
<gene>
    <name evidence="3" type="ORF">LMG8520_1258</name>
</gene>
<name>A0A0V8D8S3_LACLL</name>
<feature type="transmembrane region" description="Helical" evidence="2">
    <location>
        <begin position="172"/>
        <end position="190"/>
    </location>
</feature>
<dbReference type="AlphaFoldDB" id="A0A0V8D8S3"/>
<evidence type="ECO:0000256" key="2">
    <source>
        <dbReference type="SAM" id="Phobius"/>
    </source>
</evidence>
<organism evidence="3 4">
    <name type="scientific">Lactococcus lactis subsp. lactis</name>
    <name type="common">Streptococcus lactis</name>
    <dbReference type="NCBI Taxonomy" id="1360"/>
    <lineage>
        <taxon>Bacteria</taxon>
        <taxon>Bacillati</taxon>
        <taxon>Bacillota</taxon>
        <taxon>Bacilli</taxon>
        <taxon>Lactobacillales</taxon>
        <taxon>Streptococcaceae</taxon>
        <taxon>Lactococcus</taxon>
    </lineage>
</organism>
<dbReference type="EMBL" id="LKLP01000063">
    <property type="protein sequence ID" value="KSU09848.1"/>
    <property type="molecule type" value="Genomic_DNA"/>
</dbReference>
<dbReference type="RefSeq" id="WP_237671152.1">
    <property type="nucleotide sequence ID" value="NZ_LKLP01000063.1"/>
</dbReference>
<reference evidence="4" key="1">
    <citation type="submission" date="2015-10" db="EMBL/GenBank/DDBJ databases">
        <title>Draft Genome Sequences of 11 Lactococcus lactis subspecies cremoris strains.</title>
        <authorList>
            <person name="Wels M."/>
            <person name="Backus L."/>
            <person name="Boekhorst J."/>
            <person name="Dijkstra A."/>
            <person name="Beerthuizen M."/>
            <person name="Kelly W."/>
            <person name="Siezen R."/>
            <person name="Bachmann H."/>
            <person name="Van Hijum S."/>
        </authorList>
    </citation>
    <scope>NUCLEOTIDE SEQUENCE [LARGE SCALE GENOMIC DNA]</scope>
    <source>
        <strain evidence="4">LMG8520</strain>
    </source>
</reference>
<evidence type="ECO:0000313" key="4">
    <source>
        <dbReference type="Proteomes" id="UP000054230"/>
    </source>
</evidence>
<dbReference type="PATRIC" id="fig|1360.106.peg.1284"/>
<evidence type="ECO:0000256" key="1">
    <source>
        <dbReference type="SAM" id="MobiDB-lite"/>
    </source>
</evidence>
<proteinExistence type="predicted"/>
<accession>A0A0V8D8S3</accession>
<comment type="caution">
    <text evidence="3">The sequence shown here is derived from an EMBL/GenBank/DDBJ whole genome shotgun (WGS) entry which is preliminary data.</text>
</comment>
<feature type="compositionally biased region" description="Basic and acidic residues" evidence="1">
    <location>
        <begin position="26"/>
        <end position="44"/>
    </location>
</feature>
<keyword evidence="2" id="KW-0472">Membrane</keyword>
<keyword evidence="2" id="KW-1133">Transmembrane helix</keyword>
<evidence type="ECO:0000313" key="3">
    <source>
        <dbReference type="EMBL" id="KSU09848.1"/>
    </source>
</evidence>